<feature type="domain" description="Major facilitator superfamily (MFS) profile" evidence="9">
    <location>
        <begin position="1"/>
        <end position="608"/>
    </location>
</feature>
<dbReference type="Pfam" id="PF07648">
    <property type="entry name" value="Kazal_2"/>
    <property type="match status" value="1"/>
</dbReference>
<name>V3ZL56_LOTGI</name>
<dbReference type="EMBL" id="KB203771">
    <property type="protein sequence ID" value="ESO83135.1"/>
    <property type="molecule type" value="Genomic_DNA"/>
</dbReference>
<dbReference type="InterPro" id="IPR036259">
    <property type="entry name" value="MFS_trans_sf"/>
</dbReference>
<dbReference type="PROSITE" id="PS51465">
    <property type="entry name" value="KAZAL_2"/>
    <property type="match status" value="1"/>
</dbReference>
<evidence type="ECO:0000313" key="11">
    <source>
        <dbReference type="EMBL" id="ESO83135.1"/>
    </source>
</evidence>
<dbReference type="GO" id="GO:0006811">
    <property type="term" value="P:monoatomic ion transport"/>
    <property type="evidence" value="ECO:0007669"/>
    <property type="project" value="UniProtKB-KW"/>
</dbReference>
<dbReference type="PROSITE" id="PS50850">
    <property type="entry name" value="MFS"/>
    <property type="match status" value="1"/>
</dbReference>
<dbReference type="Gene3D" id="1.20.1250.20">
    <property type="entry name" value="MFS general substrate transporter like domains"/>
    <property type="match status" value="1"/>
</dbReference>
<reference evidence="11 12" key="1">
    <citation type="journal article" date="2013" name="Nature">
        <title>Insights into bilaterian evolution from three spiralian genomes.</title>
        <authorList>
            <person name="Simakov O."/>
            <person name="Marletaz F."/>
            <person name="Cho S.J."/>
            <person name="Edsinger-Gonzales E."/>
            <person name="Havlak P."/>
            <person name="Hellsten U."/>
            <person name="Kuo D.H."/>
            <person name="Larsson T."/>
            <person name="Lv J."/>
            <person name="Arendt D."/>
            <person name="Savage R."/>
            <person name="Osoegawa K."/>
            <person name="de Jong P."/>
            <person name="Grimwood J."/>
            <person name="Chapman J.A."/>
            <person name="Shapiro H."/>
            <person name="Aerts A."/>
            <person name="Otillar R.P."/>
            <person name="Terry A.Y."/>
            <person name="Boore J.L."/>
            <person name="Grigoriev I.V."/>
            <person name="Lindberg D.R."/>
            <person name="Seaver E.C."/>
            <person name="Weisblat D.A."/>
            <person name="Putnam N.H."/>
            <person name="Rokhsar D.S."/>
        </authorList>
    </citation>
    <scope>NUCLEOTIDE SEQUENCE [LARGE SCALE GENOMIC DNA]</scope>
</reference>
<dbReference type="InterPro" id="IPR036058">
    <property type="entry name" value="Kazal_dom_sf"/>
</dbReference>
<keyword evidence="4 8" id="KW-0812">Transmembrane</keyword>
<dbReference type="InterPro" id="IPR002350">
    <property type="entry name" value="Kazal_dom"/>
</dbReference>
<evidence type="ECO:0000259" key="9">
    <source>
        <dbReference type="PROSITE" id="PS50850"/>
    </source>
</evidence>
<dbReference type="PANTHER" id="PTHR11388">
    <property type="entry name" value="ORGANIC ANION TRANSPORTER"/>
    <property type="match status" value="1"/>
</dbReference>
<dbReference type="PANTHER" id="PTHR11388:SF76">
    <property type="entry name" value="SOLUTE CARRIER ORGANIC ANION TRANSPORTER FAMILY MEMBER"/>
    <property type="match status" value="1"/>
</dbReference>
<dbReference type="OMA" id="AVICKTI"/>
<feature type="transmembrane region" description="Helical" evidence="8">
    <location>
        <begin position="229"/>
        <end position="253"/>
    </location>
</feature>
<feature type="transmembrane region" description="Helical" evidence="8">
    <location>
        <begin position="39"/>
        <end position="58"/>
    </location>
</feature>
<dbReference type="OrthoDB" id="5062115at2759"/>
<feature type="domain" description="Kazal-like" evidence="10">
    <location>
        <begin position="422"/>
        <end position="474"/>
    </location>
</feature>
<feature type="transmembrane region" description="Helical" evidence="8">
    <location>
        <begin position="531"/>
        <end position="551"/>
    </location>
</feature>
<feature type="transmembrane region" description="Helical" evidence="8">
    <location>
        <begin position="70"/>
        <end position="91"/>
    </location>
</feature>
<keyword evidence="5 8" id="KW-1133">Transmembrane helix</keyword>
<dbReference type="GO" id="GO:0015347">
    <property type="term" value="F:sodium-independent organic anion transmembrane transporter activity"/>
    <property type="evidence" value="ECO:0007669"/>
    <property type="project" value="TreeGrafter"/>
</dbReference>
<dbReference type="SUPFAM" id="SSF100895">
    <property type="entry name" value="Kazal-type serine protease inhibitors"/>
    <property type="match status" value="1"/>
</dbReference>
<keyword evidence="6 8" id="KW-0472">Membrane</keyword>
<evidence type="ECO:0000256" key="4">
    <source>
        <dbReference type="ARBA" id="ARBA00022692"/>
    </source>
</evidence>
<dbReference type="CTD" id="20245247"/>
<dbReference type="NCBIfam" id="TIGR00805">
    <property type="entry name" value="oat"/>
    <property type="match status" value="1"/>
</dbReference>
<comment type="similarity">
    <text evidence="2 8">Belongs to the organo anion transporter (TC 2.A.60) family.</text>
</comment>
<evidence type="ECO:0000256" key="2">
    <source>
        <dbReference type="ARBA" id="ARBA00009657"/>
    </source>
</evidence>
<dbReference type="SUPFAM" id="SSF103473">
    <property type="entry name" value="MFS general substrate transporter"/>
    <property type="match status" value="1"/>
</dbReference>
<dbReference type="RefSeq" id="XP_009066085.1">
    <property type="nucleotide sequence ID" value="XM_009067837.1"/>
</dbReference>
<feature type="transmembrane region" description="Helical" evidence="8">
    <location>
        <begin position="299"/>
        <end position="318"/>
    </location>
</feature>
<dbReference type="CDD" id="cd17336">
    <property type="entry name" value="MFS_SLCO_OATP"/>
    <property type="match status" value="1"/>
</dbReference>
<protein>
    <recommendedName>
        <fullName evidence="8">Solute carrier organic anion transporter family member</fullName>
    </recommendedName>
</protein>
<feature type="transmembrane region" description="Helical" evidence="8">
    <location>
        <begin position="370"/>
        <end position="390"/>
    </location>
</feature>
<gene>
    <name evidence="11" type="ORF">LOTGIDRAFT_197485</name>
</gene>
<dbReference type="KEGG" id="lgi:LOTGIDRAFT_197485"/>
<keyword evidence="8" id="KW-0813">Transport</keyword>
<evidence type="ECO:0000313" key="12">
    <source>
        <dbReference type="Proteomes" id="UP000030746"/>
    </source>
</evidence>
<feature type="transmembrane region" description="Helical" evidence="8">
    <location>
        <begin position="493"/>
        <end position="519"/>
    </location>
</feature>
<keyword evidence="7" id="KW-1015">Disulfide bond</keyword>
<evidence type="ECO:0000256" key="1">
    <source>
        <dbReference type="ARBA" id="ARBA00004651"/>
    </source>
</evidence>
<evidence type="ECO:0000256" key="5">
    <source>
        <dbReference type="ARBA" id="ARBA00022989"/>
    </source>
</evidence>
<organism evidence="11 12">
    <name type="scientific">Lottia gigantea</name>
    <name type="common">Giant owl limpet</name>
    <dbReference type="NCBI Taxonomy" id="225164"/>
    <lineage>
        <taxon>Eukaryota</taxon>
        <taxon>Metazoa</taxon>
        <taxon>Spiralia</taxon>
        <taxon>Lophotrochozoa</taxon>
        <taxon>Mollusca</taxon>
        <taxon>Gastropoda</taxon>
        <taxon>Patellogastropoda</taxon>
        <taxon>Lottioidea</taxon>
        <taxon>Lottiidae</taxon>
        <taxon>Lottia</taxon>
    </lineage>
</organism>
<evidence type="ECO:0000256" key="8">
    <source>
        <dbReference type="RuleBase" id="RU362056"/>
    </source>
</evidence>
<dbReference type="Pfam" id="PF03137">
    <property type="entry name" value="OATP"/>
    <property type="match status" value="1"/>
</dbReference>
<feature type="transmembrane region" description="Helical" evidence="8">
    <location>
        <begin position="144"/>
        <end position="163"/>
    </location>
</feature>
<feature type="transmembrane region" description="Helical" evidence="8">
    <location>
        <begin position="583"/>
        <end position="606"/>
    </location>
</feature>
<evidence type="ECO:0000256" key="7">
    <source>
        <dbReference type="ARBA" id="ARBA00023157"/>
    </source>
</evidence>
<dbReference type="AlphaFoldDB" id="V3ZL56"/>
<feature type="transmembrane region" description="Helical" evidence="8">
    <location>
        <begin position="338"/>
        <end position="358"/>
    </location>
</feature>
<dbReference type="InterPro" id="IPR004156">
    <property type="entry name" value="OATP"/>
</dbReference>
<proteinExistence type="inferred from homology"/>
<comment type="caution">
    <text evidence="8">Lacks conserved residue(s) required for the propagation of feature annotation.</text>
</comment>
<feature type="transmembrane region" description="Helical" evidence="8">
    <location>
        <begin position="184"/>
        <end position="209"/>
    </location>
</feature>
<evidence type="ECO:0000256" key="3">
    <source>
        <dbReference type="ARBA" id="ARBA00022475"/>
    </source>
</evidence>
<dbReference type="InterPro" id="IPR020846">
    <property type="entry name" value="MFS_dom"/>
</dbReference>
<evidence type="ECO:0000259" key="10">
    <source>
        <dbReference type="PROSITE" id="PS51465"/>
    </source>
</evidence>
<keyword evidence="8" id="KW-0406">Ion transport</keyword>
<dbReference type="HOGENOM" id="CLU_008954_4_1_1"/>
<dbReference type="GO" id="GO:0043252">
    <property type="term" value="P:sodium-independent organic anion transport"/>
    <property type="evidence" value="ECO:0007669"/>
    <property type="project" value="TreeGrafter"/>
</dbReference>
<keyword evidence="3" id="KW-1003">Cell membrane</keyword>
<dbReference type="GO" id="GO:0016323">
    <property type="term" value="C:basolateral plasma membrane"/>
    <property type="evidence" value="ECO:0007669"/>
    <property type="project" value="TreeGrafter"/>
</dbReference>
<sequence>MGCFAGIYGLSGIMTSSLQIYINSQITTLEKQFGLSSTVSGLILSSNDIGYLLTTLFMSYIARRTHIPRVLALSTIFYGISGILCSVPHFLNVDSHRLSSVVGNVTVTLSSPLQNGALCVNSSLGLNATDHCALTASLATNDNTVRTVAILFLALGMCFQGFGKSPRYPFLATYVDDNVEQTKTPMFLGIISGMGILGPALGFVLGGVFSRFYVTLENTSMSTSDPRWIGAWWLGFLFFGSIGIIVGTPLLCFPKRMKTRPRHLDKLKKKKKDLLIKRTFCTDIKELMKSVLRLLTSPIYILSNMASCILLLSISGMLAYLPKYLESQYRIPTWKANVLLGTMNVFGASLGIMVGGIFTTRLKLKPLTCLKFVVITTVVSIGLSCSGFFLGCDPPNLHMGVNSELIASNNESISYMTPHNMTYMKGVCDVTACDCDDKMYFPVCGSDDLNYFSPCHAGCRNTDDLIFSNCTCIGEKNATAQPGLCGGECDTMLWVYVAFNFVAAFATTLTIMPSFIVYVRSIREKDKPLGTGLSAFLNTLLGFFPGAIVYGRMIDTTCLIWSTSCSGNGSCSLYDSVDFRVKYHLLFTLCRIACSGFYIIALVVALKKKQPFYIDYETPQVIAEKELFVDPDIRKKNILKTKGTKV</sequence>
<keyword evidence="12" id="KW-1185">Reference proteome</keyword>
<dbReference type="Proteomes" id="UP000030746">
    <property type="component" value="Unassembled WGS sequence"/>
</dbReference>
<evidence type="ECO:0000256" key="6">
    <source>
        <dbReference type="ARBA" id="ARBA00023136"/>
    </source>
</evidence>
<dbReference type="GeneID" id="20245247"/>
<accession>V3ZL56</accession>
<comment type="subcellular location">
    <subcellularLocation>
        <location evidence="1 8">Cell membrane</location>
        <topology evidence="1 8">Multi-pass membrane protein</topology>
    </subcellularLocation>
</comment>